<keyword evidence="2" id="KW-1185">Reference proteome</keyword>
<evidence type="ECO:0000313" key="2">
    <source>
        <dbReference type="Proteomes" id="UP000663570"/>
    </source>
</evidence>
<protein>
    <submittedName>
        <fullName evidence="1">Uncharacterized protein</fullName>
    </submittedName>
</protein>
<dbReference type="Proteomes" id="UP000663570">
    <property type="component" value="Chromosome"/>
</dbReference>
<name>A0ABX7M430_9RHOO</name>
<dbReference type="EMBL" id="CP071060">
    <property type="protein sequence ID" value="QSI76506.1"/>
    <property type="molecule type" value="Genomic_DNA"/>
</dbReference>
<reference evidence="1 2" key="1">
    <citation type="submission" date="2021-02" db="EMBL/GenBank/DDBJ databases">
        <title>Niveibacterium changnyeongensis HC41.</title>
        <authorList>
            <person name="Kang M."/>
        </authorList>
    </citation>
    <scope>NUCLEOTIDE SEQUENCE [LARGE SCALE GENOMIC DNA]</scope>
    <source>
        <strain evidence="1 2">HC41</strain>
    </source>
</reference>
<evidence type="ECO:0000313" key="1">
    <source>
        <dbReference type="EMBL" id="QSI76506.1"/>
    </source>
</evidence>
<sequence length="181" mass="18758">MKTHSEIAPSAPIVPSLLYAAALLLVAALLPTAGNAASVCEGYRPGAAASTAQPGTIDAWLAAADTAQLRSYVRKLVGSKDEAAQREYAELVAVTETFRPGYAASAAEQAHYVAVAAPAPTSIQFASTDPAILIETAPTAAGPAYATPGIVTTSDEAQAYNGERATRWSLYQRMQRATCAM</sequence>
<gene>
    <name evidence="1" type="ORF">JY500_18920</name>
</gene>
<proteinExistence type="predicted"/>
<dbReference type="RefSeq" id="WP_206254171.1">
    <property type="nucleotide sequence ID" value="NZ_CP071060.1"/>
</dbReference>
<organism evidence="1 2">
    <name type="scientific">Niveibacterium microcysteis</name>
    <dbReference type="NCBI Taxonomy" id="2811415"/>
    <lineage>
        <taxon>Bacteria</taxon>
        <taxon>Pseudomonadati</taxon>
        <taxon>Pseudomonadota</taxon>
        <taxon>Betaproteobacteria</taxon>
        <taxon>Rhodocyclales</taxon>
        <taxon>Rhodocyclaceae</taxon>
        <taxon>Niveibacterium</taxon>
    </lineage>
</organism>
<accession>A0ABX7M430</accession>